<dbReference type="GO" id="GO:0004519">
    <property type="term" value="F:endonuclease activity"/>
    <property type="evidence" value="ECO:0007669"/>
    <property type="project" value="UniProtKB-KW"/>
</dbReference>
<dbReference type="InterPro" id="IPR036388">
    <property type="entry name" value="WH-like_DNA-bd_sf"/>
</dbReference>
<evidence type="ECO:0000313" key="3">
    <source>
        <dbReference type="Proteomes" id="UP000032740"/>
    </source>
</evidence>
<organism evidence="2 3">
    <name type="scientific">Alteracholeplasma palmae (strain ATCC 49389 / J233)</name>
    <name type="common">Acholeplasma palmae</name>
    <dbReference type="NCBI Taxonomy" id="1318466"/>
    <lineage>
        <taxon>Bacteria</taxon>
        <taxon>Bacillati</taxon>
        <taxon>Mycoplasmatota</taxon>
        <taxon>Mollicutes</taxon>
        <taxon>Acholeplasmatales</taxon>
        <taxon>Acholeplasmataceae</taxon>
        <taxon>Acholeplasma</taxon>
    </lineage>
</organism>
<dbReference type="OrthoDB" id="384983at2"/>
<keyword evidence="2" id="KW-0255">Endonuclease</keyword>
<sequence>MNGEINLKGWNQIIFNLIVNKFQNTKFTTSDIYRYIPEFKKVYPNNNYIEEKIRQTLQKLRDKKIVKFIDKGICQLIPEYKKETVEAKEKKNTRDFVYLMSNESIPGWIKIGRTNSITKRVRQLNTGAPLPFIVEKTIETHSAYDSLTLEKTIHAMIDTINPNVRKNTAASKREFFMLTIDQAIKIFDLVVKINQTEINKNI</sequence>
<dbReference type="Pfam" id="PF10544">
    <property type="entry name" value="T5orf172"/>
    <property type="match status" value="1"/>
</dbReference>
<keyword evidence="2" id="KW-0540">Nuclease</keyword>
<accession>U4KQU5</accession>
<dbReference type="AlphaFoldDB" id="U4KQU5"/>
<dbReference type="InterPro" id="IPR018306">
    <property type="entry name" value="Phage_T5_Orf172_DNA-bd"/>
</dbReference>
<reference evidence="2 3" key="1">
    <citation type="journal article" date="2013" name="J. Mol. Microbiol. Biotechnol.">
        <title>Analysis of the Complete Genomes of Acholeplasma brassicae , A. palmae and A. laidlawii and Their Comparison to the Obligate Parasites from ' Candidatus Phytoplasma'.</title>
        <authorList>
            <person name="Kube M."/>
            <person name="Siewert C."/>
            <person name="Migdoll A.M."/>
            <person name="Duduk B."/>
            <person name="Holz S."/>
            <person name="Rabus R."/>
            <person name="Seemuller E."/>
            <person name="Mitrovic J."/>
            <person name="Muller I."/>
            <person name="Buttner C."/>
            <person name="Reinhardt R."/>
        </authorList>
    </citation>
    <scope>NUCLEOTIDE SEQUENCE [LARGE SCALE GENOMIC DNA]</scope>
    <source>
        <strain evidence="2 3">J233</strain>
    </source>
</reference>
<dbReference type="HOGENOM" id="CLU_1381505_0_0_14"/>
<evidence type="ECO:0000259" key="1">
    <source>
        <dbReference type="SMART" id="SM00974"/>
    </source>
</evidence>
<evidence type="ECO:0000313" key="2">
    <source>
        <dbReference type="EMBL" id="CCV63611.1"/>
    </source>
</evidence>
<keyword evidence="3" id="KW-1185">Reference proteome</keyword>
<proteinExistence type="predicted"/>
<dbReference type="Gene3D" id="1.10.10.10">
    <property type="entry name" value="Winged helix-like DNA-binding domain superfamily/Winged helix DNA-binding domain"/>
    <property type="match status" value="1"/>
</dbReference>
<protein>
    <submittedName>
        <fullName evidence="2">Dam-replacing protein (DRP), restriction endonuclease</fullName>
    </submittedName>
</protein>
<gene>
    <name evidence="2" type="ORF">BN85400340</name>
</gene>
<name>U4KQU5_ALTPJ</name>
<feature type="domain" description="Bacteriophage T5 Orf172 DNA-binding" evidence="1">
    <location>
        <begin position="103"/>
        <end position="190"/>
    </location>
</feature>
<dbReference type="SMART" id="SM00974">
    <property type="entry name" value="T5orf172"/>
    <property type="match status" value="1"/>
</dbReference>
<dbReference type="InterPro" id="IPR041368">
    <property type="entry name" value="DRP_C"/>
</dbReference>
<dbReference type="RefSeq" id="WP_026653965.1">
    <property type="nucleotide sequence ID" value="NC_022538.1"/>
</dbReference>
<dbReference type="EMBL" id="FO681347">
    <property type="protein sequence ID" value="CCV63611.1"/>
    <property type="molecule type" value="Genomic_DNA"/>
</dbReference>
<dbReference type="STRING" id="1318466.BN85400340"/>
<dbReference type="KEGG" id="apal:BN85400340"/>
<keyword evidence="2" id="KW-0378">Hydrolase</keyword>
<dbReference type="Proteomes" id="UP000032740">
    <property type="component" value="Chromosome"/>
</dbReference>
<dbReference type="Pfam" id="PF17726">
    <property type="entry name" value="DpnI_C"/>
    <property type="match status" value="1"/>
</dbReference>